<keyword evidence="2" id="KW-1185">Reference proteome</keyword>
<evidence type="ECO:0000313" key="1">
    <source>
        <dbReference type="EMBL" id="KAL3742109.1"/>
    </source>
</evidence>
<proteinExistence type="predicted"/>
<dbReference type="SUPFAM" id="SSF54236">
    <property type="entry name" value="Ubiquitin-like"/>
    <property type="match status" value="1"/>
</dbReference>
<accession>A0ABD3KUW1</accession>
<gene>
    <name evidence="1" type="ORF">ACJRO7_017570</name>
</gene>
<organism evidence="1 2">
    <name type="scientific">Eucalyptus globulus</name>
    <name type="common">Tasmanian blue gum</name>
    <dbReference type="NCBI Taxonomy" id="34317"/>
    <lineage>
        <taxon>Eukaryota</taxon>
        <taxon>Viridiplantae</taxon>
        <taxon>Streptophyta</taxon>
        <taxon>Embryophyta</taxon>
        <taxon>Tracheophyta</taxon>
        <taxon>Spermatophyta</taxon>
        <taxon>Magnoliopsida</taxon>
        <taxon>eudicotyledons</taxon>
        <taxon>Gunneridae</taxon>
        <taxon>Pentapetalae</taxon>
        <taxon>rosids</taxon>
        <taxon>malvids</taxon>
        <taxon>Myrtales</taxon>
        <taxon>Myrtaceae</taxon>
        <taxon>Myrtoideae</taxon>
        <taxon>Eucalypteae</taxon>
        <taxon>Eucalyptus</taxon>
    </lineage>
</organism>
<evidence type="ECO:0008006" key="3">
    <source>
        <dbReference type="Google" id="ProtNLM"/>
    </source>
</evidence>
<comment type="caution">
    <text evidence="1">The sequence shown here is derived from an EMBL/GenBank/DDBJ whole genome shotgun (WGS) entry which is preliminary data.</text>
</comment>
<evidence type="ECO:0000313" key="2">
    <source>
        <dbReference type="Proteomes" id="UP001634007"/>
    </source>
</evidence>
<dbReference type="Proteomes" id="UP001634007">
    <property type="component" value="Unassembled WGS sequence"/>
</dbReference>
<protein>
    <recommendedName>
        <fullName evidence="3">Ubiquitin-like domain-containing protein</fullName>
    </recommendedName>
</protein>
<dbReference type="AlphaFoldDB" id="A0ABD3KUW1"/>
<name>A0ABD3KUW1_EUCGL</name>
<reference evidence="1 2" key="1">
    <citation type="submission" date="2024-11" db="EMBL/GenBank/DDBJ databases">
        <title>Chromosome-level genome assembly of Eucalyptus globulus Labill. provides insights into its genome evolution.</title>
        <authorList>
            <person name="Li X."/>
        </authorList>
    </citation>
    <scope>NUCLEOTIDE SEQUENCE [LARGE SCALE GENOMIC DNA]</scope>
    <source>
        <strain evidence="1">CL2024</strain>
        <tissue evidence="1">Fresh tender leaves</tissue>
    </source>
</reference>
<dbReference type="InterPro" id="IPR029071">
    <property type="entry name" value="Ubiquitin-like_domsf"/>
</dbReference>
<dbReference type="EMBL" id="JBJKBG010000004">
    <property type="protein sequence ID" value="KAL3742109.1"/>
    <property type="molecule type" value="Genomic_DNA"/>
</dbReference>
<sequence>MPPSKMHLHIKVNMNDPMKPFREVVWFLEDVPLEWGILFANGTDLEDDHRICYYELQKNSSVDIQGKPLLKKFEMIVLPWKANLKVVVEVKPWDKVKILRKELEKGIFFIHKQSRMDEDKSFKWRDIKMGDNIEVFRGTMSR</sequence>